<dbReference type="GO" id="GO:0061503">
    <property type="term" value="F:tRNA threonylcarbamoyladenosine dehydratase"/>
    <property type="evidence" value="ECO:0007669"/>
    <property type="project" value="TreeGrafter"/>
</dbReference>
<organism evidence="2 3">
    <name type="scientific">Desulfobacter latus</name>
    <dbReference type="NCBI Taxonomy" id="2292"/>
    <lineage>
        <taxon>Bacteria</taxon>
        <taxon>Pseudomonadati</taxon>
        <taxon>Thermodesulfobacteriota</taxon>
        <taxon>Desulfobacteria</taxon>
        <taxon>Desulfobacterales</taxon>
        <taxon>Desulfobacteraceae</taxon>
        <taxon>Desulfobacter</taxon>
    </lineage>
</organism>
<dbReference type="InterPro" id="IPR045886">
    <property type="entry name" value="ThiF/MoeB/HesA"/>
</dbReference>
<dbReference type="GO" id="GO:0008641">
    <property type="term" value="F:ubiquitin-like modifier activating enzyme activity"/>
    <property type="evidence" value="ECO:0007669"/>
    <property type="project" value="InterPro"/>
</dbReference>
<dbReference type="AlphaFoldDB" id="A0A850T8V2"/>
<dbReference type="PANTHER" id="PTHR43267:SF3">
    <property type="entry name" value="THIF PROTEIN"/>
    <property type="match status" value="1"/>
</dbReference>
<protein>
    <submittedName>
        <fullName evidence="2">Sulfur carrier protein ThiS adenylyltransferase ThiF</fullName>
    </submittedName>
</protein>
<dbReference type="Proteomes" id="UP000553343">
    <property type="component" value="Unassembled WGS sequence"/>
</dbReference>
<gene>
    <name evidence="2" type="primary">thiF</name>
    <name evidence="2" type="ORF">HXW94_07795</name>
</gene>
<comment type="caution">
    <text evidence="2">The sequence shown here is derived from an EMBL/GenBank/DDBJ whole genome shotgun (WGS) entry which is preliminary data.</text>
</comment>
<reference evidence="2 3" key="1">
    <citation type="submission" date="2020-06" db="EMBL/GenBank/DDBJ databases">
        <title>High-quality draft genome of sulfate reducer Desulfobacter latus type strain AcrS2 isolated from marine sediment.</title>
        <authorList>
            <person name="Hoppe M."/>
            <person name="Larsen C.K."/>
            <person name="Marshall I.P.G."/>
            <person name="Schramm A."/>
            <person name="Marietou A.G."/>
        </authorList>
    </citation>
    <scope>NUCLEOTIDE SEQUENCE [LARGE SCALE GENOMIC DNA]</scope>
    <source>
        <strain evidence="2 3">AcRS2</strain>
    </source>
</reference>
<evidence type="ECO:0000259" key="1">
    <source>
        <dbReference type="Pfam" id="PF00899"/>
    </source>
</evidence>
<dbReference type="SUPFAM" id="SSF69572">
    <property type="entry name" value="Activating enzymes of the ubiquitin-like proteins"/>
    <property type="match status" value="1"/>
</dbReference>
<evidence type="ECO:0000313" key="3">
    <source>
        <dbReference type="Proteomes" id="UP000553343"/>
    </source>
</evidence>
<proteinExistence type="predicted"/>
<dbReference type="Gene3D" id="3.40.50.720">
    <property type="entry name" value="NAD(P)-binding Rossmann-like Domain"/>
    <property type="match status" value="1"/>
</dbReference>
<feature type="domain" description="THIF-type NAD/FAD binding fold" evidence="1">
    <location>
        <begin position="2"/>
        <end position="119"/>
    </location>
</feature>
<keyword evidence="2" id="KW-0808">Transferase</keyword>
<dbReference type="GO" id="GO:0016779">
    <property type="term" value="F:nucleotidyltransferase activity"/>
    <property type="evidence" value="ECO:0007669"/>
    <property type="project" value="UniProtKB-KW"/>
</dbReference>
<dbReference type="Pfam" id="PF00899">
    <property type="entry name" value="ThiF"/>
    <property type="match status" value="1"/>
</dbReference>
<dbReference type="InterPro" id="IPR000594">
    <property type="entry name" value="ThiF_NAD_FAD-bd"/>
</dbReference>
<dbReference type="NCBIfam" id="NF006395">
    <property type="entry name" value="PRK08644.1"/>
    <property type="match status" value="1"/>
</dbReference>
<dbReference type="InterPro" id="IPR035985">
    <property type="entry name" value="Ubiquitin-activating_enz"/>
</dbReference>
<keyword evidence="2" id="KW-0548">Nucleotidyltransferase</keyword>
<dbReference type="GO" id="GO:0061504">
    <property type="term" value="P:cyclic threonylcarbamoyladenosine biosynthetic process"/>
    <property type="evidence" value="ECO:0007669"/>
    <property type="project" value="TreeGrafter"/>
</dbReference>
<dbReference type="PANTHER" id="PTHR43267">
    <property type="entry name" value="TRNA THREONYLCARBAMOYLADENOSINE DEHYDRATASE"/>
    <property type="match status" value="1"/>
</dbReference>
<evidence type="ECO:0000313" key="2">
    <source>
        <dbReference type="EMBL" id="NWH04888.1"/>
    </source>
</evidence>
<name>A0A850T8V2_9BACT</name>
<sequence length="183" mass="20118">MKIGIAGVGGIGSNVALNLVRSGVMALKLVDFDRVESGNLNRQFYFVDQIGLYKVEALQINLSRINPEARLETQVQRIDAQNCADLFSDCDLIVEGFDRQVDKKMLIETFANKKDVVSACGIAGFDLAGIRSRRIGNSCIVGDFTTDCHQAPLFSHKVTTVANYMSEFILAQSLKGTKSHKIE</sequence>
<dbReference type="EMBL" id="JACADJ010000019">
    <property type="protein sequence ID" value="NWH04888.1"/>
    <property type="molecule type" value="Genomic_DNA"/>
</dbReference>
<accession>A0A850T8V2</accession>
<keyword evidence="3" id="KW-1185">Reference proteome</keyword>